<comment type="caution">
    <text evidence="4">The sequence shown here is derived from an EMBL/GenBank/DDBJ whole genome shotgun (WGS) entry which is preliminary data.</text>
</comment>
<protein>
    <submittedName>
        <fullName evidence="4">Nitroreductase</fullName>
    </submittedName>
</protein>
<dbReference type="GO" id="GO:0016491">
    <property type="term" value="F:oxidoreductase activity"/>
    <property type="evidence" value="ECO:0007669"/>
    <property type="project" value="UniProtKB-KW"/>
</dbReference>
<dbReference type="Pfam" id="PF00881">
    <property type="entry name" value="Nitroreductase"/>
    <property type="match status" value="2"/>
</dbReference>
<dbReference type="InterPro" id="IPR000415">
    <property type="entry name" value="Nitroreductase-like"/>
</dbReference>
<dbReference type="SUPFAM" id="SSF55469">
    <property type="entry name" value="FMN-dependent nitroreductase-like"/>
    <property type="match status" value="1"/>
</dbReference>
<evidence type="ECO:0000256" key="2">
    <source>
        <dbReference type="ARBA" id="ARBA00023002"/>
    </source>
</evidence>
<dbReference type="PANTHER" id="PTHR43673">
    <property type="entry name" value="NAD(P)H NITROREDUCTASE YDGI-RELATED"/>
    <property type="match status" value="1"/>
</dbReference>
<evidence type="ECO:0000313" key="4">
    <source>
        <dbReference type="EMBL" id="OYD17291.1"/>
    </source>
</evidence>
<gene>
    <name evidence="4" type="ORF">CH330_00530</name>
</gene>
<feature type="domain" description="Nitroreductase" evidence="3">
    <location>
        <begin position="64"/>
        <end position="149"/>
    </location>
</feature>
<organism evidence="4 5">
    <name type="scientific">candidate division WOR-3 bacterium JGI_Cruoil_03_51_56</name>
    <dbReference type="NCBI Taxonomy" id="1973747"/>
    <lineage>
        <taxon>Bacteria</taxon>
        <taxon>Bacteria division WOR-3</taxon>
    </lineage>
</organism>
<reference evidence="4 5" key="1">
    <citation type="submission" date="2017-07" db="EMBL/GenBank/DDBJ databases">
        <title>Recovery of genomes from metagenomes via a dereplication, aggregation, and scoring strategy.</title>
        <authorList>
            <person name="Sieber C.M."/>
            <person name="Probst A.J."/>
            <person name="Sharrar A."/>
            <person name="Thomas B.C."/>
            <person name="Hess M."/>
            <person name="Tringe S.G."/>
            <person name="Banfield J.F."/>
        </authorList>
    </citation>
    <scope>NUCLEOTIDE SEQUENCE [LARGE SCALE GENOMIC DNA]</scope>
    <source>
        <strain evidence="4">JGI_Cruoil_03_51_56</strain>
    </source>
</reference>
<dbReference type="InterPro" id="IPR029479">
    <property type="entry name" value="Nitroreductase"/>
</dbReference>
<dbReference type="PANTHER" id="PTHR43673:SF10">
    <property type="entry name" value="NADH DEHYDROGENASE_NAD(P)H NITROREDUCTASE XCC3605-RELATED"/>
    <property type="match status" value="1"/>
</dbReference>
<keyword evidence="2" id="KW-0560">Oxidoreductase</keyword>
<feature type="domain" description="Nitroreductase" evidence="3">
    <location>
        <begin position="7"/>
        <end position="59"/>
    </location>
</feature>
<dbReference type="EMBL" id="NOZP01000011">
    <property type="protein sequence ID" value="OYD17291.1"/>
    <property type="molecule type" value="Genomic_DNA"/>
</dbReference>
<evidence type="ECO:0000313" key="5">
    <source>
        <dbReference type="Proteomes" id="UP000215559"/>
    </source>
</evidence>
<dbReference type="Gene3D" id="3.40.109.10">
    <property type="entry name" value="NADH Oxidase"/>
    <property type="match status" value="1"/>
</dbReference>
<dbReference type="CDD" id="cd02139">
    <property type="entry name" value="nitroreductase"/>
    <property type="match status" value="1"/>
</dbReference>
<dbReference type="Proteomes" id="UP000215559">
    <property type="component" value="Unassembled WGS sequence"/>
</dbReference>
<comment type="similarity">
    <text evidence="1">Belongs to the nitroreductase family.</text>
</comment>
<sequence>MEFYEVIRKRLSIRAYKPEPIPEDVLSRILEAGRLAPSAKNLQPRKFIVIKDASVRKLLVLACNGQEFIGQAPIVICACALEDKAWGTMGGYWKSDAVDVTIALEHMVLAAAAEGLGTCWIGSFTEAEVKKVLGIPGNVKPIALTPLGYPACESEPKPRKPISEIVCYDHFR</sequence>
<proteinExistence type="inferred from homology"/>
<evidence type="ECO:0000256" key="1">
    <source>
        <dbReference type="ARBA" id="ARBA00007118"/>
    </source>
</evidence>
<dbReference type="AlphaFoldDB" id="A0A235BYF4"/>
<accession>A0A235BYF4</accession>
<evidence type="ECO:0000259" key="3">
    <source>
        <dbReference type="Pfam" id="PF00881"/>
    </source>
</evidence>
<name>A0A235BYF4_UNCW3</name>